<dbReference type="AlphaFoldDB" id="A0A8J7AN42"/>
<dbReference type="PRINTS" id="PR00313">
    <property type="entry name" value="CABNDNGRPT"/>
</dbReference>
<reference evidence="5" key="1">
    <citation type="submission" date="2020-10" db="EMBL/GenBank/DDBJ databases">
        <authorList>
            <person name="Castelo-Branco R."/>
            <person name="Eusebio N."/>
            <person name="Adriana R."/>
            <person name="Vieira A."/>
            <person name="Brugerolle De Fraissinette N."/>
            <person name="Rezende De Castro R."/>
            <person name="Schneider M.P."/>
            <person name="Vasconcelos V."/>
            <person name="Leao P.N."/>
        </authorList>
    </citation>
    <scope>NUCLEOTIDE SEQUENCE</scope>
    <source>
        <strain evidence="5">LEGE 07310</strain>
    </source>
</reference>
<protein>
    <submittedName>
        <fullName evidence="5">Spondin domain-containing protein</fullName>
    </submittedName>
</protein>
<comment type="subcellular location">
    <subcellularLocation>
        <location evidence="1">Secreted</location>
    </subcellularLocation>
</comment>
<proteinExistence type="predicted"/>
<dbReference type="PANTHER" id="PTHR38340">
    <property type="entry name" value="S-LAYER PROTEIN"/>
    <property type="match status" value="1"/>
</dbReference>
<dbReference type="InterPro" id="IPR001343">
    <property type="entry name" value="Hemolysn_Ca-bd"/>
</dbReference>
<name>A0A8J7AN42_9CYAN</name>
<dbReference type="PROSITE" id="PS50042">
    <property type="entry name" value="CNMP_BINDING_3"/>
    <property type="match status" value="1"/>
</dbReference>
<dbReference type="Proteomes" id="UP000636505">
    <property type="component" value="Unassembled WGS sequence"/>
</dbReference>
<dbReference type="InterPro" id="IPR009465">
    <property type="entry name" value="Spondin_N"/>
</dbReference>
<comment type="caution">
    <text evidence="5">The sequence shown here is derived from an EMBL/GenBank/DDBJ whole genome shotgun (WGS) entry which is preliminary data.</text>
</comment>
<feature type="region of interest" description="Disordered" evidence="3">
    <location>
        <begin position="275"/>
        <end position="322"/>
    </location>
</feature>
<dbReference type="GO" id="GO:0005576">
    <property type="term" value="C:extracellular region"/>
    <property type="evidence" value="ECO:0007669"/>
    <property type="project" value="UniProtKB-SubCell"/>
</dbReference>
<dbReference type="Pfam" id="PF07452">
    <property type="entry name" value="CHRD"/>
    <property type="match status" value="1"/>
</dbReference>
<dbReference type="Gene3D" id="2.60.40.2130">
    <property type="entry name" value="F-spondin domain"/>
    <property type="match status" value="1"/>
</dbReference>
<evidence type="ECO:0000313" key="5">
    <source>
        <dbReference type="EMBL" id="MBE9077386.1"/>
    </source>
</evidence>
<keyword evidence="6" id="KW-1185">Reference proteome</keyword>
<sequence>MSVVDPFAQAVSVLDGAQEVAEGDPQATGTDRAILGDGGESLGYRLTVSGADFGAFIGDGTPQTPDTGDDVIGLHIHNGDRGENGPIALGLIDINLAGPEFNGQDADDITFITHPDGSTTIRGVWDESDPASLPISQFADGIQNAAPGTDIPLYWNVHTNDFPAGAIRGQFLGGNPPIVGTDNPEELLGTPGDDILDGLGGDDALRGLEGDDLLIGGGGSDINDGGPGIDTASFSNIGAPVTAVLGQGQASYSPAPGVTVIDSLIDIENLTGSPNDDQLFGDGNDNVLDGGDGDDLLAGGGGDDVLNGNEGDDTLRGGGGSDVLNGGNGIDTADFSDIPFAVTADLTQGTASYNTPAGKMTDSLSNIENLTGSGSDDKLTGDAAANLIAGASGDDTIFGGDGDDVLRGDEIGGGTALVFTVENLQPEGGTFYTPLWLGVHDGTFDLYDRNGPARQGLERLAEDGTVAAISAEFVAEQLGVGGIDGTIFGNEGVPGPIDPGETAQIILDVDDPAATQFFTWGTMVIPSNDAFLATTGDPLGEPIFDADGNFLGPITIERFGNEVLDAGTEANTELGAAFLNQTMLDEGTPENGVVVQHPGFNGSEGNPNGTPVNILGGITASGAVIDPVLGDFTRNGGNEPLLRITVNQLADLGGEDVIDGGLGDDTIEGGGGNDILAGGLGNDTVYGGAGDDVLRGDLNNRNPQVGVGGDDILYGGAGNDRIGGKGGNDQLFGDDGDDQLFGDDGDDLLRGGLGHDRLQGDDFSGGAGRDTFVLAAGEGTDTIVDFEQGIDLIGLADGLSFGQLSFLDNQIRFGDETLAVLNGVQATSLTESSFVAV</sequence>
<dbReference type="Pfam" id="PF00353">
    <property type="entry name" value="HemolysinCabind"/>
    <property type="match status" value="6"/>
</dbReference>
<evidence type="ECO:0000256" key="3">
    <source>
        <dbReference type="SAM" id="MobiDB-lite"/>
    </source>
</evidence>
<dbReference type="InterPro" id="IPR000595">
    <property type="entry name" value="cNMP-bd_dom"/>
</dbReference>
<dbReference type="InterPro" id="IPR038678">
    <property type="entry name" value="Spondin_N_sf"/>
</dbReference>
<evidence type="ECO:0000256" key="2">
    <source>
        <dbReference type="ARBA" id="ARBA00022525"/>
    </source>
</evidence>
<gene>
    <name evidence="5" type="ORF">IQ241_08760</name>
</gene>
<dbReference type="Gene3D" id="2.150.10.10">
    <property type="entry name" value="Serralysin-like metalloprotease, C-terminal"/>
    <property type="match status" value="4"/>
</dbReference>
<dbReference type="NCBIfam" id="NF038123">
    <property type="entry name" value="NF038123_dom"/>
    <property type="match status" value="1"/>
</dbReference>
<keyword evidence="2" id="KW-0964">Secreted</keyword>
<dbReference type="InterPro" id="IPR018511">
    <property type="entry name" value="Hemolysin-typ_Ca-bd_CS"/>
</dbReference>
<dbReference type="EMBL" id="JADEXG010000016">
    <property type="protein sequence ID" value="MBE9077386.1"/>
    <property type="molecule type" value="Genomic_DNA"/>
</dbReference>
<feature type="domain" description="Cyclic nucleotide-binding" evidence="4">
    <location>
        <begin position="765"/>
        <end position="812"/>
    </location>
</feature>
<evidence type="ECO:0000259" key="4">
    <source>
        <dbReference type="PROSITE" id="PS50042"/>
    </source>
</evidence>
<dbReference type="InterPro" id="IPR010895">
    <property type="entry name" value="CHRD"/>
</dbReference>
<dbReference type="RefSeq" id="WP_193906091.1">
    <property type="nucleotide sequence ID" value="NZ_JADEXG010000016.1"/>
</dbReference>
<dbReference type="SUPFAM" id="SSF51120">
    <property type="entry name" value="beta-Roll"/>
    <property type="match status" value="5"/>
</dbReference>
<accession>A0A8J7AN42</accession>
<organism evidence="5 6">
    <name type="scientific">Vasconcelosia minhoensis LEGE 07310</name>
    <dbReference type="NCBI Taxonomy" id="915328"/>
    <lineage>
        <taxon>Bacteria</taxon>
        <taxon>Bacillati</taxon>
        <taxon>Cyanobacteriota</taxon>
        <taxon>Cyanophyceae</taxon>
        <taxon>Nodosilineales</taxon>
        <taxon>Cymatolegaceae</taxon>
        <taxon>Vasconcelosia</taxon>
        <taxon>Vasconcelosia minhoensis</taxon>
    </lineage>
</organism>
<dbReference type="InterPro" id="IPR011049">
    <property type="entry name" value="Serralysin-like_metalloprot_C"/>
</dbReference>
<evidence type="ECO:0000313" key="6">
    <source>
        <dbReference type="Proteomes" id="UP000636505"/>
    </source>
</evidence>
<dbReference type="GO" id="GO:0005509">
    <property type="term" value="F:calcium ion binding"/>
    <property type="evidence" value="ECO:0007669"/>
    <property type="project" value="InterPro"/>
</dbReference>
<dbReference type="PANTHER" id="PTHR38340:SF1">
    <property type="entry name" value="S-LAYER PROTEIN"/>
    <property type="match status" value="1"/>
</dbReference>
<dbReference type="InterPro" id="IPR050557">
    <property type="entry name" value="RTX_toxin/Mannuronan_C5-epim"/>
</dbReference>
<dbReference type="PROSITE" id="PS00330">
    <property type="entry name" value="HEMOLYSIN_CALCIUM"/>
    <property type="match status" value="5"/>
</dbReference>
<evidence type="ECO:0000256" key="1">
    <source>
        <dbReference type="ARBA" id="ARBA00004613"/>
    </source>
</evidence>